<name>A0A815QC68_9BILA</name>
<dbReference type="EMBL" id="CAJOBC010085441">
    <property type="protein sequence ID" value="CAF4331121.1"/>
    <property type="molecule type" value="Genomic_DNA"/>
</dbReference>
<dbReference type="Proteomes" id="UP000677228">
    <property type="component" value="Unassembled WGS sequence"/>
</dbReference>
<dbReference type="GO" id="GO:0016020">
    <property type="term" value="C:membrane"/>
    <property type="evidence" value="ECO:0007669"/>
    <property type="project" value="InterPro"/>
</dbReference>
<organism evidence="4 7">
    <name type="scientific">Didymodactylos carnosus</name>
    <dbReference type="NCBI Taxonomy" id="1234261"/>
    <lineage>
        <taxon>Eukaryota</taxon>
        <taxon>Metazoa</taxon>
        <taxon>Spiralia</taxon>
        <taxon>Gnathifera</taxon>
        <taxon>Rotifera</taxon>
        <taxon>Eurotatoria</taxon>
        <taxon>Bdelloidea</taxon>
        <taxon>Philodinida</taxon>
        <taxon>Philodinidae</taxon>
        <taxon>Didymodactylos</taxon>
    </lineage>
</organism>
<keyword evidence="2" id="KW-0677">Repeat</keyword>
<proteinExistence type="predicted"/>
<dbReference type="GO" id="GO:0005319">
    <property type="term" value="F:lipid transporter activity"/>
    <property type="evidence" value="ECO:0007669"/>
    <property type="project" value="TreeGrafter"/>
</dbReference>
<sequence length="69" mass="7710">MEECEALCNRLGIMAQGQFLCVGKLNDLRTKFGTGYAVQIKIADENEIENIKHNLQTNLSGIEFDGSIY</sequence>
<dbReference type="Proteomes" id="UP000681722">
    <property type="component" value="Unassembled WGS sequence"/>
</dbReference>
<keyword evidence="7" id="KW-1185">Reference proteome</keyword>
<dbReference type="OrthoDB" id="10255969at2759"/>
<dbReference type="InterPro" id="IPR026082">
    <property type="entry name" value="ABCA"/>
</dbReference>
<dbReference type="GO" id="GO:0140359">
    <property type="term" value="F:ABC-type transporter activity"/>
    <property type="evidence" value="ECO:0007669"/>
    <property type="project" value="InterPro"/>
</dbReference>
<gene>
    <name evidence="4" type="ORF">GPM918_LOCUS35071</name>
    <name evidence="3" type="ORF">OVA965_LOCUS10322</name>
    <name evidence="6" type="ORF">SRO942_LOCUS35786</name>
    <name evidence="5" type="ORF">TMI583_LOCUS10318</name>
</gene>
<accession>A0A815QC68</accession>
<evidence type="ECO:0000313" key="3">
    <source>
        <dbReference type="EMBL" id="CAF0914985.1"/>
    </source>
</evidence>
<dbReference type="Proteomes" id="UP000663829">
    <property type="component" value="Unassembled WGS sequence"/>
</dbReference>
<evidence type="ECO:0000256" key="2">
    <source>
        <dbReference type="ARBA" id="ARBA00022737"/>
    </source>
</evidence>
<dbReference type="EMBL" id="CAJNOK010003801">
    <property type="protein sequence ID" value="CAF0914985.1"/>
    <property type="molecule type" value="Genomic_DNA"/>
</dbReference>
<keyword evidence="1" id="KW-0813">Transport</keyword>
<evidence type="ECO:0000313" key="7">
    <source>
        <dbReference type="Proteomes" id="UP000663829"/>
    </source>
</evidence>
<protein>
    <submittedName>
        <fullName evidence="4">Uncharacterized protein</fullName>
    </submittedName>
</protein>
<evidence type="ECO:0000256" key="1">
    <source>
        <dbReference type="ARBA" id="ARBA00022448"/>
    </source>
</evidence>
<dbReference type="Proteomes" id="UP000682733">
    <property type="component" value="Unassembled WGS sequence"/>
</dbReference>
<evidence type="ECO:0000313" key="5">
    <source>
        <dbReference type="EMBL" id="CAF3693443.1"/>
    </source>
</evidence>
<evidence type="ECO:0000313" key="4">
    <source>
        <dbReference type="EMBL" id="CAF1460732.1"/>
    </source>
</evidence>
<dbReference type="AlphaFoldDB" id="A0A815QC68"/>
<dbReference type="PANTHER" id="PTHR19229:SF36">
    <property type="entry name" value="ATP-BINDING CASSETTE SUB-FAMILY A MEMBER 2"/>
    <property type="match status" value="1"/>
</dbReference>
<evidence type="ECO:0000313" key="6">
    <source>
        <dbReference type="EMBL" id="CAF4331121.1"/>
    </source>
</evidence>
<comment type="caution">
    <text evidence="4">The sequence shown here is derived from an EMBL/GenBank/DDBJ whole genome shotgun (WGS) entry which is preliminary data.</text>
</comment>
<dbReference type="EMBL" id="CAJOBA010003802">
    <property type="protein sequence ID" value="CAF3693443.1"/>
    <property type="molecule type" value="Genomic_DNA"/>
</dbReference>
<dbReference type="PANTHER" id="PTHR19229">
    <property type="entry name" value="ATP-BINDING CASSETTE TRANSPORTER SUBFAMILY A ABCA"/>
    <property type="match status" value="1"/>
</dbReference>
<dbReference type="EMBL" id="CAJNOQ010019981">
    <property type="protein sequence ID" value="CAF1460732.1"/>
    <property type="molecule type" value="Genomic_DNA"/>
</dbReference>
<reference evidence="4" key="1">
    <citation type="submission" date="2021-02" db="EMBL/GenBank/DDBJ databases">
        <authorList>
            <person name="Nowell W R."/>
        </authorList>
    </citation>
    <scope>NUCLEOTIDE SEQUENCE</scope>
</reference>